<feature type="repeat" description="PPR" evidence="2">
    <location>
        <begin position="274"/>
        <end position="304"/>
    </location>
</feature>
<reference evidence="3 4" key="1">
    <citation type="journal article" date="2017" name="Mol. Plant">
        <title>The Genome of Medicinal Plant Macleaya cordata Provides New Insights into Benzylisoquinoline Alkaloids Metabolism.</title>
        <authorList>
            <person name="Liu X."/>
            <person name="Liu Y."/>
            <person name="Huang P."/>
            <person name="Ma Y."/>
            <person name="Qing Z."/>
            <person name="Tang Q."/>
            <person name="Cao H."/>
            <person name="Cheng P."/>
            <person name="Zheng Y."/>
            <person name="Yuan Z."/>
            <person name="Zhou Y."/>
            <person name="Liu J."/>
            <person name="Tang Z."/>
            <person name="Zhuo Y."/>
            <person name="Zhang Y."/>
            <person name="Yu L."/>
            <person name="Huang J."/>
            <person name="Yang P."/>
            <person name="Peng Q."/>
            <person name="Zhang J."/>
            <person name="Jiang W."/>
            <person name="Zhang Z."/>
            <person name="Lin K."/>
            <person name="Ro D.K."/>
            <person name="Chen X."/>
            <person name="Xiong X."/>
            <person name="Shang Y."/>
            <person name="Huang S."/>
            <person name="Zeng J."/>
        </authorList>
    </citation>
    <scope>NUCLEOTIDE SEQUENCE [LARGE SCALE GENOMIC DNA]</scope>
    <source>
        <strain evidence="4">cv. BLH2017</strain>
        <tissue evidence="3">Root</tissue>
    </source>
</reference>
<dbReference type="NCBIfam" id="TIGR00756">
    <property type="entry name" value="PPR"/>
    <property type="match status" value="4"/>
</dbReference>
<organism evidence="3 4">
    <name type="scientific">Macleaya cordata</name>
    <name type="common">Five-seeded plume-poppy</name>
    <name type="synonym">Bocconia cordata</name>
    <dbReference type="NCBI Taxonomy" id="56857"/>
    <lineage>
        <taxon>Eukaryota</taxon>
        <taxon>Viridiplantae</taxon>
        <taxon>Streptophyta</taxon>
        <taxon>Embryophyta</taxon>
        <taxon>Tracheophyta</taxon>
        <taxon>Spermatophyta</taxon>
        <taxon>Magnoliopsida</taxon>
        <taxon>Ranunculales</taxon>
        <taxon>Papaveraceae</taxon>
        <taxon>Papaveroideae</taxon>
        <taxon>Macleaya</taxon>
    </lineage>
</organism>
<dbReference type="InterPro" id="IPR011990">
    <property type="entry name" value="TPR-like_helical_dom_sf"/>
</dbReference>
<dbReference type="PANTHER" id="PTHR47926">
    <property type="entry name" value="PENTATRICOPEPTIDE REPEAT-CONTAINING PROTEIN"/>
    <property type="match status" value="1"/>
</dbReference>
<dbReference type="AlphaFoldDB" id="A0A200R297"/>
<feature type="repeat" description="PPR" evidence="2">
    <location>
        <begin position="305"/>
        <end position="339"/>
    </location>
</feature>
<dbReference type="FunFam" id="1.25.40.10:FF:000242">
    <property type="entry name" value="Pentatricopeptide repeat-containing protein"/>
    <property type="match status" value="1"/>
</dbReference>
<dbReference type="InterPro" id="IPR046960">
    <property type="entry name" value="PPR_At4g14850-like_plant"/>
</dbReference>
<evidence type="ECO:0000256" key="2">
    <source>
        <dbReference type="PROSITE-ProRule" id="PRU00708"/>
    </source>
</evidence>
<dbReference type="FunCoup" id="A0A200R297">
    <property type="interactions" value="276"/>
</dbReference>
<evidence type="ECO:0000313" key="3">
    <source>
        <dbReference type="EMBL" id="OVA16821.1"/>
    </source>
</evidence>
<name>A0A200R297_MACCD</name>
<dbReference type="PANTHER" id="PTHR47926:SF540">
    <property type="entry name" value="PENTATRICOPEPTIDE REPEAT-CONTAINING PROTEIN"/>
    <property type="match status" value="1"/>
</dbReference>
<dbReference type="Gene3D" id="1.25.40.10">
    <property type="entry name" value="Tetratricopeptide repeat domain"/>
    <property type="match status" value="3"/>
</dbReference>
<protein>
    <submittedName>
        <fullName evidence="3">Pentatricopeptide repeat</fullName>
    </submittedName>
</protein>
<accession>A0A200R297</accession>
<dbReference type="Pfam" id="PF20431">
    <property type="entry name" value="E_motif"/>
    <property type="match status" value="1"/>
</dbReference>
<dbReference type="EMBL" id="MVGT01000481">
    <property type="protein sequence ID" value="OVA16821.1"/>
    <property type="molecule type" value="Genomic_DNA"/>
</dbReference>
<gene>
    <name evidence="3" type="ORF">BVC80_1543g282</name>
</gene>
<dbReference type="OMA" id="TCCAHAG"/>
<dbReference type="InParanoid" id="A0A200R297"/>
<dbReference type="InterPro" id="IPR002885">
    <property type="entry name" value="PPR_rpt"/>
</dbReference>
<feature type="repeat" description="PPR" evidence="2">
    <location>
        <begin position="203"/>
        <end position="237"/>
    </location>
</feature>
<dbReference type="Pfam" id="PF13041">
    <property type="entry name" value="PPR_2"/>
    <property type="match status" value="3"/>
</dbReference>
<keyword evidence="4" id="KW-1185">Reference proteome</keyword>
<sequence length="484" mass="54381">MSGVVREAERRILRLLHGRSTRTKLTEIHAHFIRHNLHQSNLLLAHFVSICGVLNKMPYARLIFLQNPNPNIVLFNHMIKAYSVSGPSKESLHLFSLMKDRGIWPDQFTFAPLLKSCSNLSDYNFGRGVHAEILIVGFEAYNSIQIGLVELYTCCERMEDARRVFDLMSHRYVIVWNLMIRGFCKTGNVDMGIQFFHKMKERSIVTWNSMIAGLAQSGRESEALEIFREMWDAGLEPDDATVVTILPVCAHLGAFDVGKLVHSYADSKGLSRKVVSVANSLVDFYCKSGDLETAQRIFKEMPRKSIVSWNAMISGLAFNGEGKLGVELYEKMKSKGVDPNGATFVGVLACCTHAGLVQTGRELFDSMILEHKIKPELQHYGCMVDLLGRSGCVSEARELIRSMPMKPNAAIWGALLSACRIHGDLELAEFASKELIHLEPWNSGNYVLLSNIYAELGKWDDVEKVRVLMNEKSVLKAPGRSKIK</sequence>
<dbReference type="Proteomes" id="UP000195402">
    <property type="component" value="Unassembled WGS sequence"/>
</dbReference>
<evidence type="ECO:0000313" key="4">
    <source>
        <dbReference type="Proteomes" id="UP000195402"/>
    </source>
</evidence>
<dbReference type="STRING" id="56857.A0A200R297"/>
<proteinExistence type="predicted"/>
<dbReference type="GO" id="GO:0003723">
    <property type="term" value="F:RNA binding"/>
    <property type="evidence" value="ECO:0007669"/>
    <property type="project" value="InterPro"/>
</dbReference>
<feature type="repeat" description="PPR" evidence="2">
    <location>
        <begin position="172"/>
        <end position="202"/>
    </location>
</feature>
<dbReference type="InterPro" id="IPR046848">
    <property type="entry name" value="E_motif"/>
</dbReference>
<evidence type="ECO:0000256" key="1">
    <source>
        <dbReference type="ARBA" id="ARBA00022737"/>
    </source>
</evidence>
<dbReference type="GO" id="GO:0009451">
    <property type="term" value="P:RNA modification"/>
    <property type="evidence" value="ECO:0007669"/>
    <property type="project" value="InterPro"/>
</dbReference>
<dbReference type="FunFam" id="1.25.40.10:FF:000921">
    <property type="entry name" value="Pentatricopeptide repeat-containing protein At5g48910"/>
    <property type="match status" value="1"/>
</dbReference>
<comment type="caution">
    <text evidence="3">The sequence shown here is derived from an EMBL/GenBank/DDBJ whole genome shotgun (WGS) entry which is preliminary data.</text>
</comment>
<dbReference type="OrthoDB" id="185373at2759"/>
<feature type="repeat" description="PPR" evidence="2">
    <location>
        <begin position="71"/>
        <end position="105"/>
    </location>
</feature>
<dbReference type="PROSITE" id="PS51375">
    <property type="entry name" value="PPR"/>
    <property type="match status" value="5"/>
</dbReference>
<dbReference type="Pfam" id="PF01535">
    <property type="entry name" value="PPR"/>
    <property type="match status" value="1"/>
</dbReference>
<keyword evidence="1" id="KW-0677">Repeat</keyword>